<accession>A0A6B9J599</accession>
<reference evidence="1 2" key="1">
    <citation type="submission" date="2019-11" db="EMBL/GenBank/DDBJ databases">
        <title>Characterization of a novel member of the family Ackermannviridae.</title>
        <authorList>
            <person name="Maina A.N."/>
            <person name="Mwaura F.B."/>
            <person name="Jumba M."/>
        </authorList>
    </citation>
    <scope>NUCLEOTIDE SEQUENCE [LARGE SCALE GENOMIC DNA]</scope>
</reference>
<evidence type="ECO:0000313" key="1">
    <source>
        <dbReference type="EMBL" id="QGZ16021.1"/>
    </source>
</evidence>
<keyword evidence="2" id="KW-1185">Reference proteome</keyword>
<gene>
    <name evidence="1" type="ORF">Kuja_0300</name>
</gene>
<organism evidence="1 2">
    <name type="scientific">Vibrio phage vB_VchM_Kuja</name>
    <dbReference type="NCBI Taxonomy" id="2686437"/>
    <lineage>
        <taxon>Viruses</taxon>
        <taxon>Duplodnaviria</taxon>
        <taxon>Heunggongvirae</taxon>
        <taxon>Uroviricota</taxon>
        <taxon>Caudoviricetes</taxon>
        <taxon>Pantevenvirales</taxon>
        <taxon>Ackermannviridae</taxon>
        <taxon>Kujavirus</taxon>
        <taxon>Kujavirus kuja</taxon>
    </lineage>
</organism>
<proteinExistence type="predicted"/>
<dbReference type="EMBL" id="MN718199">
    <property type="protein sequence ID" value="QGZ16021.1"/>
    <property type="molecule type" value="Genomic_DNA"/>
</dbReference>
<sequence>MKTNYQIGVEAFINGCKRSFALDVNMSDKLFGREVGDPVNIETMNEWYRGWDAAHEAAMRGQFPDIYALLPIDVNEKYLKENFKDLYKLAYEKWRN</sequence>
<evidence type="ECO:0000313" key="2">
    <source>
        <dbReference type="Proteomes" id="UP000433471"/>
    </source>
</evidence>
<dbReference type="Proteomes" id="UP000433471">
    <property type="component" value="Segment"/>
</dbReference>
<name>A0A6B9J599_9CAUD</name>
<protein>
    <submittedName>
        <fullName evidence="1">Uncharacterized protein</fullName>
    </submittedName>
</protein>